<feature type="region of interest" description="Disordered" evidence="9">
    <location>
        <begin position="1"/>
        <end position="85"/>
    </location>
</feature>
<dbReference type="PROSITE" id="PS51873">
    <property type="entry name" value="TRIAD"/>
    <property type="match status" value="1"/>
</dbReference>
<keyword evidence="5" id="KW-0677">Repeat</keyword>
<dbReference type="eggNOG" id="ENOG502RV2R">
    <property type="taxonomic scope" value="Eukaryota"/>
</dbReference>
<name>R0IJG1_EXST2</name>
<dbReference type="EC" id="2.3.2.31" evidence="2"/>
<keyword evidence="7" id="KW-0833">Ubl conjugation pathway</keyword>
<keyword evidence="6" id="KW-0863">Zinc-finger</keyword>
<comment type="catalytic activity">
    <reaction evidence="1">
        <text>[E2 ubiquitin-conjugating enzyme]-S-ubiquitinyl-L-cysteine + [acceptor protein]-L-lysine = [E2 ubiquitin-conjugating enzyme]-L-cysteine + [acceptor protein]-N(6)-ubiquitinyl-L-lysine.</text>
        <dbReference type="EC" id="2.3.2.31"/>
    </reaction>
</comment>
<dbReference type="EMBL" id="KB908703">
    <property type="protein sequence ID" value="EOA85290.1"/>
    <property type="molecule type" value="Genomic_DNA"/>
</dbReference>
<reference evidence="11 12" key="2">
    <citation type="journal article" date="2013" name="PLoS Genet.">
        <title>Comparative genome structure, secondary metabolite, and effector coding capacity across Cochliobolus pathogens.</title>
        <authorList>
            <person name="Condon B.J."/>
            <person name="Leng Y."/>
            <person name="Wu D."/>
            <person name="Bushley K.E."/>
            <person name="Ohm R.A."/>
            <person name="Otillar R."/>
            <person name="Martin J."/>
            <person name="Schackwitz W."/>
            <person name="Grimwood J."/>
            <person name="MohdZainudin N."/>
            <person name="Xue C."/>
            <person name="Wang R."/>
            <person name="Manning V.A."/>
            <person name="Dhillon B."/>
            <person name="Tu Z.J."/>
            <person name="Steffenson B.J."/>
            <person name="Salamov A."/>
            <person name="Sun H."/>
            <person name="Lowry S."/>
            <person name="LaButti K."/>
            <person name="Han J."/>
            <person name="Copeland A."/>
            <person name="Lindquist E."/>
            <person name="Barry K."/>
            <person name="Schmutz J."/>
            <person name="Baker S.E."/>
            <person name="Ciuffetti L.M."/>
            <person name="Grigoriev I.V."/>
            <person name="Zhong S."/>
            <person name="Turgeon B.G."/>
        </authorList>
    </citation>
    <scope>NUCLEOTIDE SEQUENCE [LARGE SCALE GENOMIC DNA]</scope>
    <source>
        <strain evidence="12">28A</strain>
    </source>
</reference>
<keyword evidence="3" id="KW-0808">Transferase</keyword>
<dbReference type="GO" id="GO:0061630">
    <property type="term" value="F:ubiquitin protein ligase activity"/>
    <property type="evidence" value="ECO:0007669"/>
    <property type="project" value="UniProtKB-EC"/>
</dbReference>
<evidence type="ECO:0000256" key="2">
    <source>
        <dbReference type="ARBA" id="ARBA00012251"/>
    </source>
</evidence>
<evidence type="ECO:0000256" key="6">
    <source>
        <dbReference type="ARBA" id="ARBA00022771"/>
    </source>
</evidence>
<evidence type="ECO:0000313" key="12">
    <source>
        <dbReference type="Proteomes" id="UP000016935"/>
    </source>
</evidence>
<reference evidence="11 12" key="1">
    <citation type="journal article" date="2012" name="PLoS Pathog.">
        <title>Diverse lifestyles and strategies of plant pathogenesis encoded in the genomes of eighteen Dothideomycetes fungi.</title>
        <authorList>
            <person name="Ohm R.A."/>
            <person name="Feau N."/>
            <person name="Henrissat B."/>
            <person name="Schoch C.L."/>
            <person name="Horwitz B.A."/>
            <person name="Barry K.W."/>
            <person name="Condon B.J."/>
            <person name="Copeland A.C."/>
            <person name="Dhillon B."/>
            <person name="Glaser F."/>
            <person name="Hesse C.N."/>
            <person name="Kosti I."/>
            <person name="LaButti K."/>
            <person name="Lindquist E.A."/>
            <person name="Lucas S."/>
            <person name="Salamov A.A."/>
            <person name="Bradshaw R.E."/>
            <person name="Ciuffetti L."/>
            <person name="Hamelin R.C."/>
            <person name="Kema G.H.J."/>
            <person name="Lawrence C."/>
            <person name="Scott J.A."/>
            <person name="Spatafora J.W."/>
            <person name="Turgeon B.G."/>
            <person name="de Wit P.J.G.M."/>
            <person name="Zhong S."/>
            <person name="Goodwin S.B."/>
            <person name="Grigoriev I.V."/>
        </authorList>
    </citation>
    <scope>NUCLEOTIDE SEQUENCE [LARGE SCALE GENOMIC DNA]</scope>
    <source>
        <strain evidence="12">28A</strain>
    </source>
</reference>
<dbReference type="SUPFAM" id="SSF57850">
    <property type="entry name" value="RING/U-box"/>
    <property type="match status" value="2"/>
</dbReference>
<keyword evidence="4" id="KW-0479">Metal-binding</keyword>
<gene>
    <name evidence="11" type="ORF">SETTUDRAFT_137836</name>
</gene>
<dbReference type="RefSeq" id="XP_008027721.1">
    <property type="nucleotide sequence ID" value="XM_008029530.1"/>
</dbReference>
<organism evidence="11 12">
    <name type="scientific">Exserohilum turcicum (strain 28A)</name>
    <name type="common">Northern leaf blight fungus</name>
    <name type="synonym">Setosphaeria turcica</name>
    <dbReference type="NCBI Taxonomy" id="671987"/>
    <lineage>
        <taxon>Eukaryota</taxon>
        <taxon>Fungi</taxon>
        <taxon>Dikarya</taxon>
        <taxon>Ascomycota</taxon>
        <taxon>Pezizomycotina</taxon>
        <taxon>Dothideomycetes</taxon>
        <taxon>Pleosporomycetidae</taxon>
        <taxon>Pleosporales</taxon>
        <taxon>Pleosporineae</taxon>
        <taxon>Pleosporaceae</taxon>
        <taxon>Exserohilum</taxon>
    </lineage>
</organism>
<dbReference type="SMART" id="SM00647">
    <property type="entry name" value="IBR"/>
    <property type="match status" value="1"/>
</dbReference>
<dbReference type="Proteomes" id="UP000016935">
    <property type="component" value="Unassembled WGS sequence"/>
</dbReference>
<dbReference type="InterPro" id="IPR031127">
    <property type="entry name" value="E3_UB_ligase_RBR"/>
</dbReference>
<protein>
    <recommendedName>
        <fullName evidence="2">RBR-type E3 ubiquitin transferase</fullName>
        <ecNumber evidence="2">2.3.2.31</ecNumber>
    </recommendedName>
</protein>
<dbReference type="AlphaFoldDB" id="R0IJG1"/>
<evidence type="ECO:0000256" key="9">
    <source>
        <dbReference type="SAM" id="MobiDB-lite"/>
    </source>
</evidence>
<dbReference type="STRING" id="671987.R0IJG1"/>
<keyword evidence="8" id="KW-0862">Zinc</keyword>
<proteinExistence type="predicted"/>
<feature type="domain" description="RING-type" evidence="10">
    <location>
        <begin position="87"/>
        <end position="348"/>
    </location>
</feature>
<dbReference type="InterPro" id="IPR002867">
    <property type="entry name" value="IBR_dom"/>
</dbReference>
<dbReference type="GO" id="GO:0008270">
    <property type="term" value="F:zinc ion binding"/>
    <property type="evidence" value="ECO:0007669"/>
    <property type="project" value="UniProtKB-KW"/>
</dbReference>
<evidence type="ECO:0000313" key="11">
    <source>
        <dbReference type="EMBL" id="EOA85290.1"/>
    </source>
</evidence>
<evidence type="ECO:0000256" key="1">
    <source>
        <dbReference type="ARBA" id="ARBA00001798"/>
    </source>
</evidence>
<sequence>MARTRLGHKADTTASSNTRSLRSHTKEAPKAATAAIEAAAASRITRVTKKRRTPADPSTNKRKPSPQPRTDKRKSNPKPKPCKPPPDHFTCRICIEVKPADDFIQRKQPTRGQQRRLDAPRHCLAHLARDPTKKNMDPVCKSCVGNTMSAKLDTLGARQVSIGCLEPGCTEPWNHMFIMRYMPPGAPLEKYNVETFQVWKESAEAKLVPCPSPDCNDIGQADNYAPGYPQVACNTCSSRSCAQCLVPWHTDLTCAEYTARHVDEQMSDPEKTTLELMQSRDAKRCPNCHMVIEKDGGCDGVLCVGCRKFFHWASAASAVAGAKKPEMPYIRDIRYWEDLSGGTCEADESI</sequence>
<evidence type="ECO:0000256" key="4">
    <source>
        <dbReference type="ARBA" id="ARBA00022723"/>
    </source>
</evidence>
<dbReference type="PANTHER" id="PTHR11685">
    <property type="entry name" value="RBR FAMILY RING FINGER AND IBR DOMAIN-CONTAINING"/>
    <property type="match status" value="1"/>
</dbReference>
<dbReference type="GeneID" id="19396432"/>
<keyword evidence="12" id="KW-1185">Reference proteome</keyword>
<dbReference type="InterPro" id="IPR044066">
    <property type="entry name" value="TRIAD_supradom"/>
</dbReference>
<dbReference type="GO" id="GO:0016567">
    <property type="term" value="P:protein ubiquitination"/>
    <property type="evidence" value="ECO:0007669"/>
    <property type="project" value="InterPro"/>
</dbReference>
<evidence type="ECO:0000256" key="8">
    <source>
        <dbReference type="ARBA" id="ARBA00022833"/>
    </source>
</evidence>
<dbReference type="HOGENOM" id="CLU_748163_0_0_1"/>
<accession>R0IJG1</accession>
<dbReference type="OrthoDB" id="1431934at2759"/>
<evidence type="ECO:0000259" key="10">
    <source>
        <dbReference type="PROSITE" id="PS51873"/>
    </source>
</evidence>
<dbReference type="Gene3D" id="1.20.120.1750">
    <property type="match status" value="1"/>
</dbReference>
<feature type="compositionally biased region" description="Low complexity" evidence="9">
    <location>
        <begin position="30"/>
        <end position="41"/>
    </location>
</feature>
<evidence type="ECO:0000256" key="3">
    <source>
        <dbReference type="ARBA" id="ARBA00022679"/>
    </source>
</evidence>
<evidence type="ECO:0000256" key="5">
    <source>
        <dbReference type="ARBA" id="ARBA00022737"/>
    </source>
</evidence>
<dbReference type="Pfam" id="PF01485">
    <property type="entry name" value="IBR"/>
    <property type="match status" value="1"/>
</dbReference>
<evidence type="ECO:0000256" key="7">
    <source>
        <dbReference type="ARBA" id="ARBA00022786"/>
    </source>
</evidence>